<name>A0A8K0CRG1_IGNLU</name>
<dbReference type="Proteomes" id="UP000801492">
    <property type="component" value="Unassembled WGS sequence"/>
</dbReference>
<gene>
    <name evidence="1" type="ORF">ILUMI_16221</name>
</gene>
<evidence type="ECO:0000313" key="2">
    <source>
        <dbReference type="Proteomes" id="UP000801492"/>
    </source>
</evidence>
<dbReference type="AlphaFoldDB" id="A0A8K0CRG1"/>
<accession>A0A8K0CRG1</accession>
<evidence type="ECO:0008006" key="3">
    <source>
        <dbReference type="Google" id="ProtNLM"/>
    </source>
</evidence>
<sequence>MGIPISYDSTLYTLHFADDQMVLAHNKDLKYMTRKLIEEYKRWGLKVKTNKTKYMCVGGKLEDLELENSITFKRCEGYTYLGVKLPSEDWSEKEVEERIRKGRKSNCSSKFDPLV</sequence>
<reference evidence="1" key="1">
    <citation type="submission" date="2019-08" db="EMBL/GenBank/DDBJ databases">
        <title>The genome of the North American firefly Photinus pyralis.</title>
        <authorList>
            <consortium name="Photinus pyralis genome working group"/>
            <person name="Fallon T.R."/>
            <person name="Sander Lower S.E."/>
            <person name="Weng J.-K."/>
        </authorList>
    </citation>
    <scope>NUCLEOTIDE SEQUENCE</scope>
    <source>
        <strain evidence="1">TRF0915ILg1</strain>
        <tissue evidence="1">Whole body</tissue>
    </source>
</reference>
<dbReference type="EMBL" id="VTPC01060159">
    <property type="protein sequence ID" value="KAF2889952.1"/>
    <property type="molecule type" value="Genomic_DNA"/>
</dbReference>
<dbReference type="PANTHER" id="PTHR47027:SF20">
    <property type="entry name" value="REVERSE TRANSCRIPTASE-LIKE PROTEIN WITH RNA-DIRECTED DNA POLYMERASE DOMAIN"/>
    <property type="match status" value="1"/>
</dbReference>
<proteinExistence type="predicted"/>
<dbReference type="PANTHER" id="PTHR47027">
    <property type="entry name" value="REVERSE TRANSCRIPTASE DOMAIN-CONTAINING PROTEIN"/>
    <property type="match status" value="1"/>
</dbReference>
<comment type="caution">
    <text evidence="1">The sequence shown here is derived from an EMBL/GenBank/DDBJ whole genome shotgun (WGS) entry which is preliminary data.</text>
</comment>
<protein>
    <recommendedName>
        <fullName evidence="3">Reverse transcriptase domain-containing protein</fullName>
    </recommendedName>
</protein>
<dbReference type="OrthoDB" id="6753358at2759"/>
<keyword evidence="2" id="KW-1185">Reference proteome</keyword>
<evidence type="ECO:0000313" key="1">
    <source>
        <dbReference type="EMBL" id="KAF2889952.1"/>
    </source>
</evidence>
<organism evidence="1 2">
    <name type="scientific">Ignelater luminosus</name>
    <name type="common">Cucubano</name>
    <name type="synonym">Pyrophorus luminosus</name>
    <dbReference type="NCBI Taxonomy" id="2038154"/>
    <lineage>
        <taxon>Eukaryota</taxon>
        <taxon>Metazoa</taxon>
        <taxon>Ecdysozoa</taxon>
        <taxon>Arthropoda</taxon>
        <taxon>Hexapoda</taxon>
        <taxon>Insecta</taxon>
        <taxon>Pterygota</taxon>
        <taxon>Neoptera</taxon>
        <taxon>Endopterygota</taxon>
        <taxon>Coleoptera</taxon>
        <taxon>Polyphaga</taxon>
        <taxon>Elateriformia</taxon>
        <taxon>Elateroidea</taxon>
        <taxon>Elateridae</taxon>
        <taxon>Agrypninae</taxon>
        <taxon>Pyrophorini</taxon>
        <taxon>Ignelater</taxon>
    </lineage>
</organism>